<dbReference type="PANTHER" id="PTHR48080:SF2">
    <property type="entry name" value="D-GALACTONATE DEHYDRATASE"/>
    <property type="match status" value="1"/>
</dbReference>
<dbReference type="SFLD" id="SFLDG00179">
    <property type="entry name" value="mandelate_racemase"/>
    <property type="match status" value="1"/>
</dbReference>
<dbReference type="CDD" id="cd03316">
    <property type="entry name" value="MR_like"/>
    <property type="match status" value="1"/>
</dbReference>
<name>A0AAV5N4C4_9GAMM</name>
<keyword evidence="1" id="KW-0456">Lyase</keyword>
<reference evidence="3" key="1">
    <citation type="submission" date="2022-06" db="EMBL/GenBank/DDBJ databases">
        <title>Draft genome sequences of Leminorella grimontii str. JCM5902.</title>
        <authorList>
            <person name="Wakabayashi Y."/>
            <person name="Kojima K."/>
        </authorList>
    </citation>
    <scope>NUCLEOTIDE SEQUENCE</scope>
    <source>
        <strain evidence="3">JCM 5902</strain>
    </source>
</reference>
<feature type="domain" description="Mandelate racemase/muconate lactonizing enzyme C-terminal" evidence="2">
    <location>
        <begin position="150"/>
        <end position="265"/>
    </location>
</feature>
<dbReference type="PANTHER" id="PTHR48080">
    <property type="entry name" value="D-GALACTONATE DEHYDRATASE-RELATED"/>
    <property type="match status" value="1"/>
</dbReference>
<dbReference type="Gene3D" id="3.20.20.120">
    <property type="entry name" value="Enolase-like C-terminal domain"/>
    <property type="match status" value="1"/>
</dbReference>
<evidence type="ECO:0000313" key="3">
    <source>
        <dbReference type="EMBL" id="GKX56946.1"/>
    </source>
</evidence>
<organism evidence="3 4">
    <name type="scientific">Leminorella grimontii</name>
    <dbReference type="NCBI Taxonomy" id="82981"/>
    <lineage>
        <taxon>Bacteria</taxon>
        <taxon>Pseudomonadati</taxon>
        <taxon>Pseudomonadota</taxon>
        <taxon>Gammaproteobacteria</taxon>
        <taxon>Enterobacterales</taxon>
        <taxon>Budviciaceae</taxon>
        <taxon>Leminorella</taxon>
    </lineage>
</organism>
<keyword evidence="4" id="KW-1185">Reference proteome</keyword>
<dbReference type="Pfam" id="PF02746">
    <property type="entry name" value="MR_MLE_N"/>
    <property type="match status" value="1"/>
</dbReference>
<dbReference type="Gene3D" id="3.30.390.10">
    <property type="entry name" value="Enolase-like, N-terminal domain"/>
    <property type="match status" value="1"/>
</dbReference>
<protein>
    <submittedName>
        <fullName evidence="3">Racemase</fullName>
    </submittedName>
</protein>
<dbReference type="InterPro" id="IPR029017">
    <property type="entry name" value="Enolase-like_N"/>
</dbReference>
<dbReference type="RefSeq" id="WP_027275242.1">
    <property type="nucleotide sequence ID" value="NZ_BRLH01000010.1"/>
</dbReference>
<dbReference type="AlphaFoldDB" id="A0AAV5N4C4"/>
<dbReference type="InterPro" id="IPR036849">
    <property type="entry name" value="Enolase-like_C_sf"/>
</dbReference>
<dbReference type="InterPro" id="IPR013342">
    <property type="entry name" value="Mandelate_racemase_C"/>
</dbReference>
<evidence type="ECO:0000259" key="2">
    <source>
        <dbReference type="SMART" id="SM00922"/>
    </source>
</evidence>
<evidence type="ECO:0000313" key="4">
    <source>
        <dbReference type="Proteomes" id="UP001058124"/>
    </source>
</evidence>
<dbReference type="SMART" id="SM00922">
    <property type="entry name" value="MR_MLE"/>
    <property type="match status" value="1"/>
</dbReference>
<proteinExistence type="predicted"/>
<dbReference type="GO" id="GO:0016829">
    <property type="term" value="F:lyase activity"/>
    <property type="evidence" value="ECO:0007669"/>
    <property type="project" value="UniProtKB-KW"/>
</dbReference>
<dbReference type="InterPro" id="IPR013341">
    <property type="entry name" value="Mandelate_racemase_N_dom"/>
</dbReference>
<dbReference type="InterPro" id="IPR029065">
    <property type="entry name" value="Enolase_C-like"/>
</dbReference>
<dbReference type="InterPro" id="IPR034593">
    <property type="entry name" value="DgoD-like"/>
</dbReference>
<evidence type="ECO:0000256" key="1">
    <source>
        <dbReference type="ARBA" id="ARBA00023239"/>
    </source>
</evidence>
<dbReference type="SFLD" id="SFLDS00001">
    <property type="entry name" value="Enolase"/>
    <property type="match status" value="1"/>
</dbReference>
<dbReference type="EMBL" id="BRLH01000010">
    <property type="protein sequence ID" value="GKX56946.1"/>
    <property type="molecule type" value="Genomic_DNA"/>
</dbReference>
<comment type="caution">
    <text evidence="3">The sequence shown here is derived from an EMBL/GenBank/DDBJ whole genome shotgun (WGS) entry which is preliminary data.</text>
</comment>
<dbReference type="Pfam" id="PF13378">
    <property type="entry name" value="MR_MLE_C"/>
    <property type="match status" value="1"/>
</dbReference>
<dbReference type="SUPFAM" id="SSF54826">
    <property type="entry name" value="Enolase N-terminal domain-like"/>
    <property type="match status" value="1"/>
</dbReference>
<sequence>MKIVSVDVIDVKNPLQSAVAKWRPVVVRINTDEGISGFGEVGMAYGVGASAGFGMAKDLASIIIGMDPMETEKIWDKMQKKTFWGQGGGTVVSAGMSAIDVALWDIKGKALNVPCYQLLGGKCRDSLRTYASQLQFGWGDAEKKEILTTPQQYAAAAEKALAEGYDAIKVDVNEINEQGGVKKSNLYGVFADRELKVGYKRLKAIREAVGDEVDIIVEAHALTDTASAIRFGRMIEDLRISAYEEPVMNLNHGQLKEVKRNVNIPIAAGERIYTRWGFRPYFEEHIIDLIQPDLGTCGGFSEAKKICDMGHIYDTTCQIHVCGGPIMTAAALQLECAIPNFGIHELHRYALLDGNRATCKYDYLPKNGQYAIPDLPGIGQELTEKSIAESPKETVK</sequence>
<dbReference type="SUPFAM" id="SSF51604">
    <property type="entry name" value="Enolase C-terminal domain-like"/>
    <property type="match status" value="1"/>
</dbReference>
<dbReference type="Proteomes" id="UP001058124">
    <property type="component" value="Unassembled WGS sequence"/>
</dbReference>
<gene>
    <name evidence="3" type="ORF">SOASR030_30580</name>
</gene>
<accession>A0AAV5N4C4</accession>